<organism evidence="2 3">
    <name type="scientific">Lymnaea stagnalis</name>
    <name type="common">Great pond snail</name>
    <name type="synonym">Helix stagnalis</name>
    <dbReference type="NCBI Taxonomy" id="6523"/>
    <lineage>
        <taxon>Eukaryota</taxon>
        <taxon>Metazoa</taxon>
        <taxon>Spiralia</taxon>
        <taxon>Lophotrochozoa</taxon>
        <taxon>Mollusca</taxon>
        <taxon>Gastropoda</taxon>
        <taxon>Heterobranchia</taxon>
        <taxon>Euthyneura</taxon>
        <taxon>Panpulmonata</taxon>
        <taxon>Hygrophila</taxon>
        <taxon>Lymnaeoidea</taxon>
        <taxon>Lymnaeidae</taxon>
        <taxon>Lymnaea</taxon>
    </lineage>
</organism>
<evidence type="ECO:0000313" key="2">
    <source>
        <dbReference type="EMBL" id="CAL1541787.1"/>
    </source>
</evidence>
<accession>A0AAV2I764</accession>
<feature type="compositionally biased region" description="Basic and acidic residues" evidence="1">
    <location>
        <begin position="252"/>
        <end position="302"/>
    </location>
</feature>
<feature type="non-terminal residue" evidence="2">
    <location>
        <position position="302"/>
    </location>
</feature>
<reference evidence="2 3" key="1">
    <citation type="submission" date="2024-04" db="EMBL/GenBank/DDBJ databases">
        <authorList>
            <consortium name="Genoscope - CEA"/>
            <person name="William W."/>
        </authorList>
    </citation>
    <scope>NUCLEOTIDE SEQUENCE [LARGE SCALE GENOMIC DNA]</scope>
</reference>
<feature type="region of interest" description="Disordered" evidence="1">
    <location>
        <begin position="210"/>
        <end position="302"/>
    </location>
</feature>
<evidence type="ECO:0000256" key="1">
    <source>
        <dbReference type="SAM" id="MobiDB-lite"/>
    </source>
</evidence>
<comment type="caution">
    <text evidence="2">The sequence shown here is derived from an EMBL/GenBank/DDBJ whole genome shotgun (WGS) entry which is preliminary data.</text>
</comment>
<feature type="compositionally biased region" description="Acidic residues" evidence="1">
    <location>
        <begin position="237"/>
        <end position="248"/>
    </location>
</feature>
<dbReference type="AlphaFoldDB" id="A0AAV2I764"/>
<feature type="compositionally biased region" description="Acidic residues" evidence="1">
    <location>
        <begin position="211"/>
        <end position="226"/>
    </location>
</feature>
<dbReference type="Proteomes" id="UP001497497">
    <property type="component" value="Unassembled WGS sequence"/>
</dbReference>
<sequence length="302" mass="33345">VKVPLESSGGAIIRPVEPVVRLRRISVPVGDCSQTDLPEIVNTKNVGKGKEEQITKNSNHDGAGPAECDNDLKSHCMRSKSAEHKYYCSALWHEQNTKKISQTDICLKLKCSGVSFDTIENSLNEDIQAVGDYLTKDKTQRTGNTTPEPDTLSVINAKSSNDGSLTGSLNIGSDCAKNIHSNGANDCVYVQNIPKFPDKGHEKNVIIERNYDDDEECMEPSGESDDFYIVKESSDHELDDSELSEEEPNVSSDKEPNNSSEKEPKNSTEKEPKNSNEKEPKNIGEKELNNSSKKEPNNSSER</sequence>
<feature type="region of interest" description="Disordered" evidence="1">
    <location>
        <begin position="47"/>
        <end position="66"/>
    </location>
</feature>
<feature type="non-terminal residue" evidence="2">
    <location>
        <position position="1"/>
    </location>
</feature>
<gene>
    <name evidence="2" type="ORF">GSLYS_00015393001</name>
</gene>
<evidence type="ECO:0000313" key="3">
    <source>
        <dbReference type="Proteomes" id="UP001497497"/>
    </source>
</evidence>
<protein>
    <submittedName>
        <fullName evidence="2">Uncharacterized protein</fullName>
    </submittedName>
</protein>
<proteinExistence type="predicted"/>
<name>A0AAV2I764_LYMST</name>
<keyword evidence="3" id="KW-1185">Reference proteome</keyword>
<dbReference type="EMBL" id="CAXITT010000452">
    <property type="protein sequence ID" value="CAL1541787.1"/>
    <property type="molecule type" value="Genomic_DNA"/>
</dbReference>